<comment type="caution">
    <text evidence="6">The sequence shown here is derived from an EMBL/GenBank/DDBJ whole genome shotgun (WGS) entry which is preliminary data.</text>
</comment>
<name>A0A9D5Q6J0_9BACT</name>
<reference evidence="6" key="1">
    <citation type="submission" date="2019-11" db="EMBL/GenBank/DDBJ databases">
        <title>Microbial mats filling the niche in hypersaline microbial mats.</title>
        <authorList>
            <person name="Wong H.L."/>
            <person name="Macleod F.I."/>
            <person name="White R.A. III"/>
            <person name="Burns B.P."/>
        </authorList>
    </citation>
    <scope>NUCLEOTIDE SEQUENCE</scope>
    <source>
        <strain evidence="6">Rbin_158</strain>
    </source>
</reference>
<dbReference type="EMBL" id="WJJP01000494">
    <property type="protein sequence ID" value="MBD3325904.1"/>
    <property type="molecule type" value="Genomic_DNA"/>
</dbReference>
<dbReference type="InterPro" id="IPR026590">
    <property type="entry name" value="Ssirtuin_cat_dom"/>
</dbReference>
<dbReference type="PANTHER" id="PTHR11085:SF4">
    <property type="entry name" value="NAD-DEPENDENT PROTEIN DEACYLASE"/>
    <property type="match status" value="1"/>
</dbReference>
<evidence type="ECO:0000256" key="2">
    <source>
        <dbReference type="ARBA" id="ARBA00022679"/>
    </source>
</evidence>
<organism evidence="6 7">
    <name type="scientific">candidate division KSB3 bacterium</name>
    <dbReference type="NCBI Taxonomy" id="2044937"/>
    <lineage>
        <taxon>Bacteria</taxon>
        <taxon>candidate division KSB3</taxon>
    </lineage>
</organism>
<dbReference type="EC" id="2.3.1.286" evidence="1"/>
<evidence type="ECO:0000256" key="4">
    <source>
        <dbReference type="PROSITE-ProRule" id="PRU00236"/>
    </source>
</evidence>
<dbReference type="Gene3D" id="3.30.1600.10">
    <property type="entry name" value="SIR2/SIRT2 'Small Domain"/>
    <property type="match status" value="1"/>
</dbReference>
<sequence length="246" mass="26996">MSVPDIAPIDFSSYTHIAVLTGAGISVASGLRTYRGEGGIWEEHDIEKSAYAETLWHDPTAIWKIISSLRQIVQQTRPNAAHLALAQFASRLRPDQTFSLITQNVDGLHRRAGNQDVIEIHGNAQRTRCRNDACPLAPFDDVQPYIDEVPHCPECGDPLRPDVVLFGEFLPPEAQYHAQQAVGQCDLFMAVGTSGTVYPAAGFVQSARNAGARTILVNLEPMDPPNPAFQEEYLGKAEELLPRLLA</sequence>
<dbReference type="SUPFAM" id="SSF52467">
    <property type="entry name" value="DHS-like NAD/FAD-binding domain"/>
    <property type="match status" value="1"/>
</dbReference>
<dbReference type="InterPro" id="IPR050134">
    <property type="entry name" value="NAD-dep_sirtuin_deacylases"/>
</dbReference>
<dbReference type="GO" id="GO:0017136">
    <property type="term" value="F:histone deacetylase activity, NAD-dependent"/>
    <property type="evidence" value="ECO:0007669"/>
    <property type="project" value="TreeGrafter"/>
</dbReference>
<comment type="caution">
    <text evidence="4">Lacks conserved residue(s) required for the propagation of feature annotation.</text>
</comment>
<evidence type="ECO:0000256" key="3">
    <source>
        <dbReference type="ARBA" id="ARBA00023027"/>
    </source>
</evidence>
<dbReference type="Proteomes" id="UP000649604">
    <property type="component" value="Unassembled WGS sequence"/>
</dbReference>
<dbReference type="Pfam" id="PF02146">
    <property type="entry name" value="SIR2"/>
    <property type="match status" value="1"/>
</dbReference>
<keyword evidence="3" id="KW-0520">NAD</keyword>
<accession>A0A9D5Q6J0</accession>
<dbReference type="InterPro" id="IPR029035">
    <property type="entry name" value="DHS-like_NAD/FAD-binding_dom"/>
</dbReference>
<feature type="domain" description="Deacetylase sirtuin-type" evidence="5">
    <location>
        <begin position="1"/>
        <end position="246"/>
    </location>
</feature>
<dbReference type="InterPro" id="IPR026591">
    <property type="entry name" value="Sirtuin_cat_small_dom_sf"/>
</dbReference>
<evidence type="ECO:0000313" key="7">
    <source>
        <dbReference type="Proteomes" id="UP000649604"/>
    </source>
</evidence>
<gene>
    <name evidence="6" type="ORF">GF339_15060</name>
</gene>
<dbReference type="PANTHER" id="PTHR11085">
    <property type="entry name" value="NAD-DEPENDENT PROTEIN DEACYLASE SIRTUIN-5, MITOCHONDRIAL-RELATED"/>
    <property type="match status" value="1"/>
</dbReference>
<keyword evidence="2" id="KW-0808">Transferase</keyword>
<dbReference type="GO" id="GO:0070403">
    <property type="term" value="F:NAD+ binding"/>
    <property type="evidence" value="ECO:0007669"/>
    <property type="project" value="InterPro"/>
</dbReference>
<evidence type="ECO:0000256" key="1">
    <source>
        <dbReference type="ARBA" id="ARBA00012928"/>
    </source>
</evidence>
<dbReference type="PROSITE" id="PS50305">
    <property type="entry name" value="SIRTUIN"/>
    <property type="match status" value="1"/>
</dbReference>
<dbReference type="InterPro" id="IPR003000">
    <property type="entry name" value="Sirtuin"/>
</dbReference>
<evidence type="ECO:0000313" key="6">
    <source>
        <dbReference type="EMBL" id="MBD3325904.1"/>
    </source>
</evidence>
<proteinExistence type="predicted"/>
<dbReference type="AlphaFoldDB" id="A0A9D5Q6J0"/>
<dbReference type="Gene3D" id="3.40.50.1220">
    <property type="entry name" value="TPP-binding domain"/>
    <property type="match status" value="1"/>
</dbReference>
<evidence type="ECO:0000259" key="5">
    <source>
        <dbReference type="PROSITE" id="PS50305"/>
    </source>
</evidence>
<protein>
    <recommendedName>
        <fullName evidence="1">protein acetyllysine N-acetyltransferase</fullName>
        <ecNumber evidence="1">2.3.1.286</ecNumber>
    </recommendedName>
</protein>